<keyword evidence="2 3" id="KW-0472">Membrane</keyword>
<feature type="compositionally biased region" description="Polar residues" evidence="4">
    <location>
        <begin position="1566"/>
        <end position="1576"/>
    </location>
</feature>
<dbReference type="InterPro" id="IPR055354">
    <property type="entry name" value="DUF7507"/>
</dbReference>
<evidence type="ECO:0000256" key="4">
    <source>
        <dbReference type="SAM" id="MobiDB-lite"/>
    </source>
</evidence>
<dbReference type="Gene3D" id="2.60.40.740">
    <property type="match status" value="1"/>
</dbReference>
<comment type="subcellular location">
    <subcellularLocation>
        <location evidence="1">Membrane</location>
    </subcellularLocation>
</comment>
<dbReference type="InterPro" id="IPR018247">
    <property type="entry name" value="EF_Hand_1_Ca_BS"/>
</dbReference>
<dbReference type="PRINTS" id="PR01021">
    <property type="entry name" value="OMPADOMAIN"/>
</dbReference>
<dbReference type="InterPro" id="IPR006664">
    <property type="entry name" value="OMP_bac"/>
</dbReference>
<dbReference type="NCBIfam" id="TIGR01451">
    <property type="entry name" value="B_ant_repeat"/>
    <property type="match status" value="23"/>
</dbReference>
<gene>
    <name evidence="7" type="ORF">H4F99_08485</name>
</gene>
<proteinExistence type="predicted"/>
<dbReference type="SUPFAM" id="SSF103088">
    <property type="entry name" value="OmpA-like"/>
    <property type="match status" value="1"/>
</dbReference>
<feature type="domain" description="OmpA-like" evidence="6">
    <location>
        <begin position="4721"/>
        <end position="4823"/>
    </location>
</feature>
<accession>A0A7W3U405</accession>
<dbReference type="Gene3D" id="2.60.40.10">
    <property type="entry name" value="Immunoglobulins"/>
    <property type="match status" value="3"/>
</dbReference>
<evidence type="ECO:0000313" key="7">
    <source>
        <dbReference type="EMBL" id="MBB1088523.1"/>
    </source>
</evidence>
<organism evidence="7 8">
    <name type="scientific">Marilutibacter penaei</name>
    <dbReference type="NCBI Taxonomy" id="2759900"/>
    <lineage>
        <taxon>Bacteria</taxon>
        <taxon>Pseudomonadati</taxon>
        <taxon>Pseudomonadota</taxon>
        <taxon>Gammaproteobacteria</taxon>
        <taxon>Lysobacterales</taxon>
        <taxon>Lysobacteraceae</taxon>
        <taxon>Marilutibacter</taxon>
    </lineage>
</organism>
<feature type="region of interest" description="Disordered" evidence="4">
    <location>
        <begin position="31"/>
        <end position="51"/>
    </location>
</feature>
<sequence length="4823" mass="484130">MMGRRFSLALGALLLALAASPVSAQTASNTASIAPPAGVTDPDTSNNSATDTDDIVREADLALVKSASPDPVLVGGVLTYTIEVTNNGPSAIVPADELQMIEVLPAGLSSCSYTPSEGTYTLDAGGAGVDTWTGVGLPSGSAVTLIVACTVDANAASSLTNQAQISVPSTITDPIGPNNNGAATVIVEASADLAVTKDDGSATYVPGSTTTYTVVVTNNGPSAASNVLISDPQPTGAVTPTFTSWTCSAAGGASCPNASGNGSIAETVPSLPDGGSLTYSIVAAIPSGAVDPLTNTVTVSSDTSDPTPDNNTASDTDTAAASADAEIIKSLATPNPAVPGQTVSWTLNVNNLGPSDTGVTVTDTVPSSVTGLSLSGPNAAACSIAGQVITCTVPSLSSGTGGEVTVSGTLDIGATGDLVNTAEVTTTATDPVPGNNTSTSTTPIIASSNSVAKTASPASGSAVRIGDVITYTLTTTIADSATTADIVLTDTLDAGLTPSAALPSECSRSGQVLTCTVPAGAPIGDYVITYNAVVNSSAGATVGNNVTGGDACPTSCATTHTVYRDISLTKTWTNPVDGDAVSLSIAGTVIDNAQGSSTAGAGTTPATAKGAPGATITLSEAFSTGVAADYGSTLSCTRVADGGSLTVSGSGLSGSFTMPDDSAVSCEFNNARTEVQLTLSKQWINALPGDTADLSTSGFSNDVSFQSTADSTGNNVSIGTPVTVYAGDSGTISEALSNPGNYNAELACSGNTQPVGGNNTLTIDPADNAIECTWTNERKPVNLVIQKTWLNAAIGEAAQVTATGSSTTPIELDSVADTASETDNAQFQVYAGETIVLAETFGTPANAANYDSVLNCSGTSGLSGNTLTVDASDTDITCTFTNTRRSATLQLAKAWGPGAATGDVAQIGATTGLVNNTSAFTATAPTGDNSGPAVTVFAGEQATLPEETMAGGPAVLDTYQVALSCSGGSLSGSDGKSVNTLDIQASDEGASIVCTYTNTRIPTTLTLQKVWLNAIAGDSVEVVADRAAGGLNAATVLSTASGGATQTDTGATVDIYAGDVIQMGESFTNGTSNNYDISIDCTNTSGFVLGSAGAGGTLTVGPNDGPITCTWTNDRKSAQLIVRKVWGGPSPGASVDIPASTGFTNNTPAFSSDFPNTTTVGPVEVFVEEVGSLGGESFTVGDPGDFDTTVTCDGSDTDPSNGLAINLGDVGNTVTCTYSNTFVQRHELTVDKSSASTVTQAGDVVTYAITVTNTGNVPVNDVTVTDPLPGLTLGTCTPALPADLAVGASVTCSATYTVTQADIDRNGSSDGSDDGNISNTATASGTTDGGDPVNGDDNEDVPLPPQQFTGDFAKSGALLPDADGNGVGSVGDVIEYTFTVKNTGNSTITAVDISDPLLPNLSCDASPPILPGQTVTFGTQPPADVACTGNTYTITQDDIDNQGGGDGDIDNIAELVPTGPNGGTIPPIPATDQTPIDPPLPDIEIDKTANPTSVDSVGDVVTYTFEVTNTGNVTLSDVTITDTMFGLSDLDCAPDTLPTVLAPGQSVTCTATYTVTQADIDAGGTIHNTATASGEHNGTETDDSDPADVNVDPGPGRAELVKSGDLADTDGDGRADAGEVITYTFSVNNPGPRTLRDLRITNDTLLGAGLTCNPIAALGPGQSATFSCTGNTYTVTQADIDANGAPVGGTGFVNNTVSERAEYVDGGTTVEVTDTADAAQELAPQVTQMQVFKTATPQSVSVAGDQITYVFEVENLGNVTLSNLVLTDAWLPSLACDAIPTLAPGDTATFTCTAGDVYTVTQADIDLGGATDLNPGNGRLENEATVTAERPDGTTLQASVLEEVTLPVRQQGMTLVKAADVSTVSAPGIINYTFTVTNTGNVTIHDLDVSDPTLGLSCPTVASLAPGADVSFGGAGSGADQICTGTTRTVDQATIDAGGTLDNTATATGQTEVGAGTPLTVDDTLRIRIDQNPVLDFDKVADVTVVNDPGDVITYTITGTNTGNVTLTNLVVTDPLVAATLSCTPASPIASLAPGDGFVCTGTYVATQTDFDTRGGGDGVIENTANATWDGGTTDAGADVDIAPQQQSLTIDKTAGTPSVDQGADPAATDAGDTITYTFVVTNTGNVTLSDIGITDPKLDAPATCDKVDIPATSPPDSVTTCTGVHTITQAEMDVGVVNNSATAQGTPPGSNRISSQPDTANVTLPRNAAIELTKTAGAPTVDQGALPAVTDAGDQITYAFSVENVGNVSVRSIDVTDTLMPGVDLVCAPLTLPPGGVADCGTATYTLTQGDIDAGIVTNDATATGLDPTDAAVTDDDAVDVPLPATPVLAMVKTANPTTVAAANDSVTYTFQVTNQGNVTVSGLVINEVSFSGTGSLSAITCNATSLAPQASTTCTATYAVTQADIDAGSITNVANASGTAPDATAVTSPDDDATVTVDLDPELTVTKTASLDDPNGNTTADAGEVITYTVTVQNTGNVTLANLAVTDAFEGGAPTTLACSPATLAPNDTATCTTYTHTVTQAEVDAGGTLDNVATATADPPAGAAVTGDDDASVPLTAAAPDQTIVKSLTSNADEDGSTDVSLNDTLTYTVTVTNTGNVTLPTVVVTDSLITPDTQTCTNVAPGGTCVLVGTYVVQQSDVDAGQVENTATGESNACPVGDTTEGKCITPPNIVPVPRDAELVVTKAASLDDPNGNTTADAGEVITYTVTVQNTGNVTLANLAVTDAFEGGAPTTLTCSPTTLAPNDIATCTAYTHTVTQAEVDAGGTLDNVATATADPPAGAAVDGTDSKSVPLTAATPDQTIVKSLTSNADEDGSTDVSLNDTLTYTVTVTNTGNVTLPTVVVTDSLITPDTQTCTNVAPGGTCELVGTYVVQQSDVDAGEVVNTATGGSNACPVGDATEGKCITPPNIVPVPRDAELVVTKTASLDDPNGNTTADAGEVITYTVSVQNTGNVTLANLAVTDAFEGGAPTTLTCSPTTLAPNDIATCTAYTHTVTQAEVDAGGTLDNVATATADPPAGAAVDGTDSKSVPLTAATPDQTIVKSLTSNADEDGSTDVSLNDTLTYTVTVTNTGNVTLPTVVVTDSLITPDTQTCTNVAPGGTCELVGTYVVQQSDVDAGEVVNTATGGSNACPAGDATEGKCITPPNIVPVPRDAELVVTKTASLDDPNGNTTADAGEVITYTVSVQNTGNVTLANLAVTDAFEGGAPTTLTCSPTTLAPNDIATCTAYTHTVTQAEVDAGGTLDNVATATADPPAGAAVDGTDSKSVPLTAAAPDQTIVKSLTSNADEDGSTDVSLNDTLTYTVTVTNTGNVTLPTVVVTDSLITPDTQTCTNVAPGGTCELVGTYVVQQSDVDAGEVVNTATGGSNACPVGDATQGKCITPPNIVPVPRDAELTLVKTVTPTTATAAGDIVAYSFEVTNSGNVTITGVSINETVFSGTGTVPVISCPPGPLAPGATKTCTSTDYVVTQADVNAGVVDNTAQATGNDPAGNAIASPDASAQVTIASNPALTLVKTVTPTTAAVAGDIVAYSFEVTNSGNVTVTGVSINETVFSGTGTAPVISCPPGPLAPGATKTCTSTDYVVTQADVNAGVVDNTAQATGNDPGGNAIASPDASAQVTIASAPALTLAKTATVADTNGDGLVGNAGDTITYAFSMENTGNVSLAPVTVTDPLLPSLACSVTTLDPGQTASCTATGNTYVITVADEANGSVDNTATATGDAPGTATDPTANGSASTPTTVTPAAISVVKTSDPPSGDEVAPGDSLEFTVTVTVADAALHEAVTITDTLGPGLSFGTVTSAGAFTCNSTSPLVCTLPVGTAQGSYPLVYTATVDADATGSVGNSVVATKPPGIDPDPVCTTCSTDHPLVPATTTVNKTSDPPSGDIVAPGDTLTFTLSATVSGSALTQPLTLTDSLSAGMSFGTVTSAGDYTCSGELVCELPAGTLPGTYDVVYTATVDADATGSVANNVVATNPPGGDPDPECVVCSTDHPVSRPSLETAKSMSSYDDVDGNGEVSTGDVLTYTVTATNTGNVPLANVTISDAMIDPASITCPLLAPGAVCTLEGSYTVVQADTDAGQVVNEATSTAEPPPNVPPLPPEACPAGSASPNCEATDVTPVIQRPAIATTKSAALTVDNQTPDVGNPDDVVTYTVTVTNTGNVTLADVSVADTFQGGTPTTLTCAPTTLAPGQVATCDAYTHTITEQEAATPSGELLNEVLASGDSASGTGTVTVTATDEVALPVQDEPASVRIIKTASPRDINVGDLVRYTLVMENTGDVPVVDGTLIDTPPAGFTYVDGSLTVEDGDDNGRLVGTYPIQVDQIDIAVGERATVGYLLRVGAGVRPGVHVNSAYLRDDGETVSNVATAEVQMVADPLLEDSLIIGTVFNDRDGDGWQDSAEMSDVTAQGGFAASAYVANSTTVDRGQGPVAEPDASSPLLHGLQLGTVSGRSSEADPASAHRVVISQTLASADFTDDFVLSTGEGIEVRMDAAGNVSVENVEGDAAKGLTSAAPRIERRVSQVADGYRVDYIIENEGIDERGIPGVRIATVEGLLVETDQYGRYHLVGIEGGNASRGRNFIMKIDPVTLPPGTEFVTDNPQVRRITPGVPVRFDFGVKLPPGRIQGEDTVEMELGAVLFEPESAVLRDAYLPVIEKMAEQVMAHDGGEVLIEATAEQEALGYARAKAVQEALLAVLPAERTESLQVTVRANLNDSESMLLSLGLQPVLGRILFDTDKSTIKPQYEPVIAKIAADIEKLGGGVIGIVGHADRRGAVEYNDALGMRRAKAVYEAIAERLSPEARSKLRVEISDDPTRPLGIRGQ</sequence>
<dbReference type="InterPro" id="IPR001434">
    <property type="entry name" value="OmcB-like_DUF11"/>
</dbReference>
<evidence type="ECO:0000256" key="3">
    <source>
        <dbReference type="PROSITE-ProRule" id="PRU00473"/>
    </source>
</evidence>
<dbReference type="Pfam" id="PF00691">
    <property type="entry name" value="OmpA"/>
    <property type="match status" value="1"/>
</dbReference>
<dbReference type="GO" id="GO:0016020">
    <property type="term" value="C:membrane"/>
    <property type="evidence" value="ECO:0007669"/>
    <property type="project" value="UniProtKB-SubCell"/>
</dbReference>
<feature type="compositionally biased region" description="Pro residues" evidence="4">
    <location>
        <begin position="4091"/>
        <end position="4103"/>
    </location>
</feature>
<dbReference type="InterPro" id="IPR006665">
    <property type="entry name" value="OmpA-like"/>
</dbReference>
<feature type="compositionally biased region" description="Low complexity" evidence="4">
    <location>
        <begin position="3717"/>
        <end position="3742"/>
    </location>
</feature>
<reference evidence="7 8" key="1">
    <citation type="submission" date="2020-07" db="EMBL/GenBank/DDBJ databases">
        <authorList>
            <person name="Xu S."/>
            <person name="Li A."/>
        </authorList>
    </citation>
    <scope>NUCLEOTIDE SEQUENCE [LARGE SCALE GENOMIC DNA]</scope>
    <source>
        <strain evidence="7 8">SG-8</strain>
    </source>
</reference>
<feature type="region of interest" description="Disordered" evidence="4">
    <location>
        <begin position="3713"/>
        <end position="3742"/>
    </location>
</feature>
<dbReference type="InterPro" id="IPR036737">
    <property type="entry name" value="OmpA-like_sf"/>
</dbReference>
<comment type="caution">
    <text evidence="7">The sequence shown here is derived from an EMBL/GenBank/DDBJ whole genome shotgun (WGS) entry which is preliminary data.</text>
</comment>
<dbReference type="Gene3D" id="3.30.1330.60">
    <property type="entry name" value="OmpA-like domain"/>
    <property type="match status" value="1"/>
</dbReference>
<dbReference type="PROSITE" id="PS00018">
    <property type="entry name" value="EF_HAND_1"/>
    <property type="match status" value="1"/>
</dbReference>
<protein>
    <submittedName>
        <fullName evidence="7">DUF11 domain-containing protein</fullName>
    </submittedName>
</protein>
<feature type="compositionally biased region" description="Low complexity" evidence="4">
    <location>
        <begin position="40"/>
        <end position="50"/>
    </location>
</feature>
<evidence type="ECO:0000256" key="2">
    <source>
        <dbReference type="ARBA" id="ARBA00023136"/>
    </source>
</evidence>
<dbReference type="PROSITE" id="PS51123">
    <property type="entry name" value="OMPA_2"/>
    <property type="match status" value="1"/>
</dbReference>
<evidence type="ECO:0000256" key="1">
    <source>
        <dbReference type="ARBA" id="ARBA00004370"/>
    </source>
</evidence>
<dbReference type="CDD" id="cd07185">
    <property type="entry name" value="OmpA_C-like"/>
    <property type="match status" value="1"/>
</dbReference>
<feature type="region of interest" description="Disordered" evidence="4">
    <location>
        <begin position="1566"/>
        <end position="1612"/>
    </location>
</feature>
<dbReference type="PANTHER" id="PTHR34819">
    <property type="entry name" value="LARGE CYSTEINE-RICH PERIPLASMIC PROTEIN OMCB"/>
    <property type="match status" value="1"/>
</dbReference>
<dbReference type="EMBL" id="JACHTE010000005">
    <property type="protein sequence ID" value="MBB1088523.1"/>
    <property type="molecule type" value="Genomic_DNA"/>
</dbReference>
<dbReference type="InterPro" id="IPR047589">
    <property type="entry name" value="DUF11_rpt"/>
</dbReference>
<dbReference type="RefSeq" id="WP_182669302.1">
    <property type="nucleotide sequence ID" value="NZ_JACHTE010000005.1"/>
</dbReference>
<feature type="chain" id="PRO_5030796042" evidence="5">
    <location>
        <begin position="25"/>
        <end position="4823"/>
    </location>
</feature>
<evidence type="ECO:0000259" key="6">
    <source>
        <dbReference type="PROSITE" id="PS51123"/>
    </source>
</evidence>
<feature type="compositionally biased region" description="Low complexity" evidence="4">
    <location>
        <begin position="1308"/>
        <end position="1331"/>
    </location>
</feature>
<keyword evidence="5" id="KW-0732">Signal</keyword>
<dbReference type="InterPro" id="IPR013783">
    <property type="entry name" value="Ig-like_fold"/>
</dbReference>
<dbReference type="Pfam" id="PF01345">
    <property type="entry name" value="DUF11"/>
    <property type="match status" value="6"/>
</dbReference>
<feature type="region of interest" description="Disordered" evidence="4">
    <location>
        <begin position="4086"/>
        <end position="4111"/>
    </location>
</feature>
<evidence type="ECO:0000313" key="8">
    <source>
        <dbReference type="Proteomes" id="UP000552587"/>
    </source>
</evidence>
<keyword evidence="8" id="KW-1185">Reference proteome</keyword>
<dbReference type="InterPro" id="IPR051172">
    <property type="entry name" value="Chlamydia_OmcB"/>
</dbReference>
<feature type="region of interest" description="Disordered" evidence="4">
    <location>
        <begin position="1303"/>
        <end position="1357"/>
    </location>
</feature>
<feature type="region of interest" description="Disordered" evidence="4">
    <location>
        <begin position="296"/>
        <end position="320"/>
    </location>
</feature>
<feature type="signal peptide" evidence="5">
    <location>
        <begin position="1"/>
        <end position="24"/>
    </location>
</feature>
<dbReference type="PANTHER" id="PTHR34819:SF3">
    <property type="entry name" value="CELL SURFACE PROTEIN"/>
    <property type="match status" value="1"/>
</dbReference>
<name>A0A7W3U405_9GAMM</name>
<dbReference type="Proteomes" id="UP000552587">
    <property type="component" value="Unassembled WGS sequence"/>
</dbReference>
<evidence type="ECO:0000256" key="5">
    <source>
        <dbReference type="SAM" id="SignalP"/>
    </source>
</evidence>
<dbReference type="Pfam" id="PF24346">
    <property type="entry name" value="DUF7507"/>
    <property type="match status" value="23"/>
</dbReference>